<evidence type="ECO:0000313" key="2">
    <source>
        <dbReference type="EMBL" id="CPR21998.1"/>
    </source>
</evidence>
<keyword evidence="1" id="KW-0812">Transmembrane</keyword>
<dbReference type="KEGG" id="fiy:BN1229_v1_3431"/>
<dbReference type="Proteomes" id="UP000033187">
    <property type="component" value="Chromosome 1"/>
</dbReference>
<dbReference type="Gene3D" id="1.20.120.1490">
    <property type="match status" value="1"/>
</dbReference>
<keyword evidence="1" id="KW-1133">Transmembrane helix</keyword>
<evidence type="ECO:0000256" key="1">
    <source>
        <dbReference type="SAM" id="Phobius"/>
    </source>
</evidence>
<reference evidence="3" key="1">
    <citation type="submission" date="2015-02" db="EMBL/GenBank/DDBJ databases">
        <authorList>
            <person name="Chooi Y.-H."/>
        </authorList>
    </citation>
    <scope>NUCLEOTIDE SEQUENCE [LARGE SCALE GENOMIC DNA]</scope>
    <source>
        <strain evidence="3">strain Y</strain>
    </source>
</reference>
<protein>
    <submittedName>
        <fullName evidence="2">Putative membrane-associated protein</fullName>
    </submittedName>
</protein>
<accession>A0A0D6JJ63</accession>
<gene>
    <name evidence="2" type="ORF">YBN1229_v1_3431</name>
</gene>
<name>A0A0D6JJ63_9HYPH</name>
<dbReference type="RefSeq" id="WP_052744006.1">
    <property type="nucleotide sequence ID" value="NZ_LN829118.1"/>
</dbReference>
<proteinExistence type="predicted"/>
<organism evidence="2 3">
    <name type="scientific">Candidatus Filomicrobium marinum</name>
    <dbReference type="NCBI Taxonomy" id="1608628"/>
    <lineage>
        <taxon>Bacteria</taxon>
        <taxon>Pseudomonadati</taxon>
        <taxon>Pseudomonadota</taxon>
        <taxon>Alphaproteobacteria</taxon>
        <taxon>Hyphomicrobiales</taxon>
        <taxon>Hyphomicrobiaceae</taxon>
        <taxon>Filomicrobium</taxon>
    </lineage>
</organism>
<evidence type="ECO:0000313" key="3">
    <source>
        <dbReference type="Proteomes" id="UP000033187"/>
    </source>
</evidence>
<keyword evidence="3" id="KW-1185">Reference proteome</keyword>
<dbReference type="EMBL" id="LN829119">
    <property type="protein sequence ID" value="CPR21998.1"/>
    <property type="molecule type" value="Genomic_DNA"/>
</dbReference>
<dbReference type="KEGG" id="fil:BN1229_v1_2484"/>
<dbReference type="InterPro" id="IPR025961">
    <property type="entry name" value="Metal_resist"/>
</dbReference>
<sequence length="161" mass="18939">MSDQGSSGSGSAQQAGRRGWLWWAFVVSLSLNLLVAGFFIGAKISHHGWRPWKDHGVSGFAHRLEGERQQLFRELAQSYKEHWRSFRRDIRNRQVEAVQLLKADPFDREKFVSALNEILAERVTARRSLSEQFLTMIDKMTPEERRAYAEWYEEWRGSRKR</sequence>
<keyword evidence="1" id="KW-0472">Membrane</keyword>
<dbReference type="AlphaFoldDB" id="A0A0D6JJ63"/>
<feature type="transmembrane region" description="Helical" evidence="1">
    <location>
        <begin position="20"/>
        <end position="40"/>
    </location>
</feature>
<dbReference type="Pfam" id="PF13801">
    <property type="entry name" value="Metal_resist"/>
    <property type="match status" value="1"/>
</dbReference>